<evidence type="ECO:0000256" key="10">
    <source>
        <dbReference type="ARBA" id="ARBA00023242"/>
    </source>
</evidence>
<keyword evidence="6 11" id="KW-0949">S-adenosyl-L-methionine</keyword>
<dbReference type="PROSITE" id="PS50812">
    <property type="entry name" value="PWWP"/>
    <property type="match status" value="1"/>
</dbReference>
<feature type="compositionally biased region" description="Low complexity" evidence="12">
    <location>
        <begin position="172"/>
        <end position="184"/>
    </location>
</feature>
<keyword evidence="7" id="KW-0479">Metal-binding</keyword>
<dbReference type="InterPro" id="IPR049554">
    <property type="entry name" value="DNMT3_ADD_PHD"/>
</dbReference>
<dbReference type="PROSITE" id="PS51533">
    <property type="entry name" value="ADD"/>
    <property type="match status" value="1"/>
</dbReference>
<dbReference type="Gene3D" id="2.30.30.140">
    <property type="match status" value="1"/>
</dbReference>
<dbReference type="EC" id="2.1.1.37" evidence="2"/>
<evidence type="ECO:0000313" key="15">
    <source>
        <dbReference type="EMBL" id="KAJ1122996.1"/>
    </source>
</evidence>
<proteinExistence type="inferred from homology"/>
<dbReference type="GO" id="GO:0051718">
    <property type="term" value="F:DNA (cytosine-5-)-methyltransferase activity, acting on CpG substrates"/>
    <property type="evidence" value="ECO:0007669"/>
    <property type="project" value="TreeGrafter"/>
</dbReference>
<dbReference type="GO" id="GO:0008270">
    <property type="term" value="F:zinc ion binding"/>
    <property type="evidence" value="ECO:0007669"/>
    <property type="project" value="UniProtKB-KW"/>
</dbReference>
<feature type="region of interest" description="Disordered" evidence="12">
    <location>
        <begin position="106"/>
        <end position="189"/>
    </location>
</feature>
<dbReference type="InterPro" id="IPR001525">
    <property type="entry name" value="C5_MeTfrase"/>
</dbReference>
<comment type="caution">
    <text evidence="15">The sequence shown here is derived from an EMBL/GenBank/DDBJ whole genome shotgun (WGS) entry which is preliminary data.</text>
</comment>
<dbReference type="GO" id="GO:0003677">
    <property type="term" value="F:DNA binding"/>
    <property type="evidence" value="ECO:0007669"/>
    <property type="project" value="TreeGrafter"/>
</dbReference>
<feature type="domain" description="PWWP" evidence="13">
    <location>
        <begin position="215"/>
        <end position="273"/>
    </location>
</feature>
<dbReference type="CDD" id="cd20155">
    <property type="entry name" value="PWWP_DNMT3B"/>
    <property type="match status" value="1"/>
</dbReference>
<dbReference type="AlphaFoldDB" id="A0AAV7P5W2"/>
<feature type="active site" evidence="11">
    <location>
        <position position="619"/>
    </location>
</feature>
<dbReference type="InterPro" id="IPR040552">
    <property type="entry name" value="DNMT3_ADD_GATA1-like"/>
</dbReference>
<evidence type="ECO:0000256" key="7">
    <source>
        <dbReference type="ARBA" id="ARBA00022723"/>
    </source>
</evidence>
<keyword evidence="4 11" id="KW-0489">Methyltransferase</keyword>
<organism evidence="15 16">
    <name type="scientific">Pleurodeles waltl</name>
    <name type="common">Iberian ribbed newt</name>
    <dbReference type="NCBI Taxonomy" id="8319"/>
    <lineage>
        <taxon>Eukaryota</taxon>
        <taxon>Metazoa</taxon>
        <taxon>Chordata</taxon>
        <taxon>Craniata</taxon>
        <taxon>Vertebrata</taxon>
        <taxon>Euteleostomi</taxon>
        <taxon>Amphibia</taxon>
        <taxon>Batrachia</taxon>
        <taxon>Caudata</taxon>
        <taxon>Salamandroidea</taxon>
        <taxon>Salamandridae</taxon>
        <taxon>Pleurodelinae</taxon>
        <taxon>Pleurodeles</taxon>
    </lineage>
</organism>
<dbReference type="InterPro" id="IPR018117">
    <property type="entry name" value="C5_DNA_meth_AS"/>
</dbReference>
<reference evidence="15" key="1">
    <citation type="journal article" date="2022" name="bioRxiv">
        <title>Sequencing and chromosome-scale assembly of the giantPleurodeles waltlgenome.</title>
        <authorList>
            <person name="Brown T."/>
            <person name="Elewa A."/>
            <person name="Iarovenko S."/>
            <person name="Subramanian E."/>
            <person name="Araus A.J."/>
            <person name="Petzold A."/>
            <person name="Susuki M."/>
            <person name="Suzuki K.-i.T."/>
            <person name="Hayashi T."/>
            <person name="Toyoda A."/>
            <person name="Oliveira C."/>
            <person name="Osipova E."/>
            <person name="Leigh N.D."/>
            <person name="Simon A."/>
            <person name="Yun M.H."/>
        </authorList>
    </citation>
    <scope>NUCLEOTIDE SEQUENCE</scope>
    <source>
        <strain evidence="15">20211129_DDA</strain>
        <tissue evidence="15">Liver</tissue>
    </source>
</reference>
<evidence type="ECO:0000256" key="5">
    <source>
        <dbReference type="ARBA" id="ARBA00022679"/>
    </source>
</evidence>
<evidence type="ECO:0000256" key="2">
    <source>
        <dbReference type="ARBA" id="ARBA00011975"/>
    </source>
</evidence>
<evidence type="ECO:0000256" key="12">
    <source>
        <dbReference type="SAM" id="MobiDB-lite"/>
    </source>
</evidence>
<dbReference type="Pfam" id="PF00855">
    <property type="entry name" value="PWWP"/>
    <property type="match status" value="1"/>
</dbReference>
<evidence type="ECO:0000256" key="9">
    <source>
        <dbReference type="ARBA" id="ARBA00022833"/>
    </source>
</evidence>
<dbReference type="Gene3D" id="3.40.50.150">
    <property type="entry name" value="Vaccinia Virus protein VP39"/>
    <property type="match status" value="1"/>
</dbReference>
<evidence type="ECO:0000256" key="6">
    <source>
        <dbReference type="ARBA" id="ARBA00022691"/>
    </source>
</evidence>
<dbReference type="PROSITE" id="PS51679">
    <property type="entry name" value="SAM_MT_C5"/>
    <property type="match status" value="1"/>
</dbReference>
<evidence type="ECO:0000256" key="4">
    <source>
        <dbReference type="ARBA" id="ARBA00022603"/>
    </source>
</evidence>
<dbReference type="Pfam" id="PF00145">
    <property type="entry name" value="DNA_methylase"/>
    <property type="match status" value="1"/>
</dbReference>
<dbReference type="InterPro" id="IPR050390">
    <property type="entry name" value="C5-Methyltransferase"/>
</dbReference>
<comment type="subcellular location">
    <subcellularLocation>
        <location evidence="1">Nucleus</location>
    </subcellularLocation>
</comment>
<dbReference type="InterPro" id="IPR000313">
    <property type="entry name" value="PWWP_dom"/>
</dbReference>
<feature type="region of interest" description="Disordered" evidence="12">
    <location>
        <begin position="1"/>
        <end position="23"/>
    </location>
</feature>
<dbReference type="Proteomes" id="UP001066276">
    <property type="component" value="Chromosome 7"/>
</dbReference>
<dbReference type="SMART" id="SM00293">
    <property type="entry name" value="PWWP"/>
    <property type="match status" value="1"/>
</dbReference>
<dbReference type="InterPro" id="IPR029063">
    <property type="entry name" value="SAM-dependent_MTases_sf"/>
</dbReference>
<evidence type="ECO:0000256" key="3">
    <source>
        <dbReference type="ARBA" id="ARBA00022491"/>
    </source>
</evidence>
<evidence type="ECO:0000313" key="16">
    <source>
        <dbReference type="Proteomes" id="UP001066276"/>
    </source>
</evidence>
<dbReference type="PROSITE" id="PS00094">
    <property type="entry name" value="C5_MTASE_1"/>
    <property type="match status" value="1"/>
</dbReference>
<dbReference type="EMBL" id="JANPWB010000011">
    <property type="protein sequence ID" value="KAJ1122996.1"/>
    <property type="molecule type" value="Genomic_DNA"/>
</dbReference>
<keyword evidence="5 11" id="KW-0808">Transferase</keyword>
<dbReference type="SUPFAM" id="SSF63748">
    <property type="entry name" value="Tudor/PWWP/MBT"/>
    <property type="match status" value="1"/>
</dbReference>
<dbReference type="GO" id="GO:0032259">
    <property type="term" value="P:methylation"/>
    <property type="evidence" value="ECO:0007669"/>
    <property type="project" value="UniProtKB-KW"/>
</dbReference>
<dbReference type="GO" id="GO:0005634">
    <property type="term" value="C:nucleus"/>
    <property type="evidence" value="ECO:0007669"/>
    <property type="project" value="UniProtKB-SubCell"/>
</dbReference>
<evidence type="ECO:0000256" key="1">
    <source>
        <dbReference type="ARBA" id="ARBA00004123"/>
    </source>
</evidence>
<dbReference type="InterPro" id="IPR025766">
    <property type="entry name" value="ADD"/>
</dbReference>
<accession>A0AAV7P5W2</accession>
<comment type="similarity">
    <text evidence="11">Belongs to the class I-like SAM-binding methyltransferase superfamily. C5-methyltransferase family.</text>
</comment>
<keyword evidence="3" id="KW-0678">Repressor</keyword>
<keyword evidence="16" id="KW-1185">Reference proteome</keyword>
<keyword evidence="9" id="KW-0862">Zinc</keyword>
<dbReference type="GO" id="GO:0000122">
    <property type="term" value="P:negative regulation of transcription by RNA polymerase II"/>
    <property type="evidence" value="ECO:0007669"/>
    <property type="project" value="TreeGrafter"/>
</dbReference>
<sequence>MPLRTEQHCETQQPGLQVDMKGGGTADEEVIEGSKELTISNGGCTPPLSDVQECSPLTGKRRYARAGGKVKMSYSKKKVEEFFEDDLSWPLSFSEIRIRGAAGVEGNLRRKPSPRNIFQAGLTFHTKKRRSENGSGSPKESVAQKKKLATAEGAHLNGRPAIDLTEEDSKESSGSSSSMTSGMTDLPNGSADVKELEAYESADTAEYQDGKGSAIGELVWGKIKGFSWWPALVVSWKDTGRRPASLGMRWLQWFGDGKISEVSADKLVALKDFSQYFNPSTFTKLISYRQAIHHALEVASIRAGKVFSRNTGEALEDQLKPMLDWAFGGFQPSGSSGLKPPRKTENGPLRPSMLEMPVPEPCPLPKRQKATVQNHKERSEADQTRELLVNEVLNNNRSLTDFCLACGSTNPATFHPLFEGSLCQTCKERFLECCFMYDEDGYQSYCSVCCEGIELLLCSNASCHRCFCVECLESIVGPGTSEHAKEQEPWNCYMCVSQRCHGALRRHKDWNVKLQEFFTSDRRQDYEPLQMYPVVPVEKRRPIRVLSLFDGIATGYLVLKDLGFKVDTYIASEVCGDSIAVGTTRHQENVKHVHDVRKITRKNVEEWGPFDLVIGGSPCNELSKANPTRKGLYEGTGRLFFEYYRLLNNARPKDGEDRPFFWMFENVVNMKAEDKRDISHFLECNPIMIDAAKVSAAHRARYFWGNLPGMDK</sequence>
<protein>
    <recommendedName>
        <fullName evidence="2">DNA (cytosine-5-)-methyltransferase</fullName>
        <ecNumber evidence="2">2.1.1.37</ecNumber>
    </recommendedName>
</protein>
<evidence type="ECO:0000256" key="8">
    <source>
        <dbReference type="ARBA" id="ARBA00022771"/>
    </source>
</evidence>
<evidence type="ECO:0000259" key="14">
    <source>
        <dbReference type="PROSITE" id="PS51533"/>
    </source>
</evidence>
<evidence type="ECO:0000259" key="13">
    <source>
        <dbReference type="PROSITE" id="PS50812"/>
    </source>
</evidence>
<dbReference type="SUPFAM" id="SSF53335">
    <property type="entry name" value="S-adenosyl-L-methionine-dependent methyltransferases"/>
    <property type="match status" value="1"/>
</dbReference>
<name>A0AAV7P5W2_PLEWA</name>
<gene>
    <name evidence="15" type="ORF">NDU88_001469</name>
</gene>
<dbReference type="Gene3D" id="1.10.720.50">
    <property type="entry name" value="PWWP, helical domain"/>
    <property type="match status" value="1"/>
</dbReference>
<evidence type="ECO:0000256" key="11">
    <source>
        <dbReference type="PROSITE-ProRule" id="PRU01016"/>
    </source>
</evidence>
<feature type="region of interest" description="Disordered" evidence="12">
    <location>
        <begin position="331"/>
        <end position="366"/>
    </location>
</feature>
<dbReference type="Pfam" id="PF21255">
    <property type="entry name" value="DNMT3_ADD_GATA1-like"/>
    <property type="match status" value="1"/>
</dbReference>
<dbReference type="PANTHER" id="PTHR23068">
    <property type="entry name" value="DNA CYTOSINE-5- -METHYLTRANSFERASE 3-RELATED"/>
    <property type="match status" value="1"/>
</dbReference>
<keyword evidence="10" id="KW-0539">Nucleus</keyword>
<dbReference type="PANTHER" id="PTHR23068:SF9">
    <property type="entry name" value="DNA (CYTOSINE-5)-METHYLTRANSFERASE 3B"/>
    <property type="match status" value="1"/>
</dbReference>
<keyword evidence="8" id="KW-0863">Zinc-finger</keyword>
<feature type="domain" description="PHD-type" evidence="14">
    <location>
        <begin position="391"/>
        <end position="523"/>
    </location>
</feature>
<dbReference type="Pfam" id="PF17980">
    <property type="entry name" value="ADD_DNMT3"/>
    <property type="match status" value="1"/>
</dbReference>